<evidence type="ECO:0000313" key="2">
    <source>
        <dbReference type="Proteomes" id="UP000245464"/>
    </source>
</evidence>
<evidence type="ECO:0000313" key="1">
    <source>
        <dbReference type="EMBL" id="KAF7568673.1"/>
    </source>
</evidence>
<name>A0A5M9L7F7_9PLEO</name>
<proteinExistence type="predicted"/>
<dbReference type="KEGG" id="ptrr:6349302"/>
<dbReference type="PANTHER" id="PTHR37475:SF1">
    <property type="entry name" value="ZYGOTE-SPECIFIC PROTEIN"/>
    <property type="match status" value="1"/>
</dbReference>
<protein>
    <submittedName>
        <fullName evidence="1">Uncharacterized protein</fullName>
    </submittedName>
</protein>
<accession>A0A5M9L7F7</accession>
<organism evidence="1 2">
    <name type="scientific">Pyrenophora tritici-repentis</name>
    <dbReference type="NCBI Taxonomy" id="45151"/>
    <lineage>
        <taxon>Eukaryota</taxon>
        <taxon>Fungi</taxon>
        <taxon>Dikarya</taxon>
        <taxon>Ascomycota</taxon>
        <taxon>Pezizomycotina</taxon>
        <taxon>Dothideomycetes</taxon>
        <taxon>Pleosporomycetidae</taxon>
        <taxon>Pleosporales</taxon>
        <taxon>Pleosporineae</taxon>
        <taxon>Pleosporaceae</taxon>
        <taxon>Pyrenophora</taxon>
    </lineage>
</organism>
<dbReference type="EMBL" id="NQIK02000007">
    <property type="protein sequence ID" value="KAF7568673.1"/>
    <property type="molecule type" value="Genomic_DNA"/>
</dbReference>
<dbReference type="PANTHER" id="PTHR37475">
    <property type="entry name" value="ZYGOTE-SPECIFIC CLASS V COPY B GENE PROTEIN"/>
    <property type="match status" value="1"/>
</dbReference>
<sequence>MKLPALTAVTTASLFFAHSASAGPIGYGICQAGCSAVVMACYSAAGFTWGATLGATAPASILACNAAYGTCQAACAAVLLSPVP</sequence>
<dbReference type="AlphaFoldDB" id="A0A5M9L7F7"/>
<comment type="caution">
    <text evidence="1">The sequence shown here is derived from an EMBL/GenBank/DDBJ whole genome shotgun (WGS) entry which is preliminary data.</text>
</comment>
<dbReference type="RefSeq" id="XP_001941321.2">
    <property type="nucleotide sequence ID" value="XM_001941286.2"/>
</dbReference>
<dbReference type="GeneID" id="6349302"/>
<gene>
    <name evidence="1" type="ORF">PtrM4_132860</name>
</gene>
<reference evidence="1 2" key="1">
    <citation type="journal article" date="2018" name="BMC Genomics">
        <title>Comparative genomics of the wheat fungal pathogen Pyrenophora tritici-repentis reveals chromosomal variations and genome plasticity.</title>
        <authorList>
            <person name="Moolhuijzen P."/>
            <person name="See P.T."/>
            <person name="Hane J.K."/>
            <person name="Shi G."/>
            <person name="Liu Z."/>
            <person name="Oliver R.P."/>
            <person name="Moffat C.S."/>
        </authorList>
    </citation>
    <scope>NUCLEOTIDE SEQUENCE [LARGE SCALE GENOMIC DNA]</scope>
    <source>
        <strain evidence="1">M4</strain>
    </source>
</reference>
<dbReference type="Proteomes" id="UP000245464">
    <property type="component" value="Chromosome 7"/>
</dbReference>